<name>A0AAN8YNI1_SOLBU</name>
<proteinExistence type="predicted"/>
<accession>A0AAN8YNI1</accession>
<protein>
    <submittedName>
        <fullName evidence="1">Uncharacterized protein</fullName>
    </submittedName>
</protein>
<organism evidence="1 2">
    <name type="scientific">Solanum bulbocastanum</name>
    <name type="common">Wild potato</name>
    <dbReference type="NCBI Taxonomy" id="147425"/>
    <lineage>
        <taxon>Eukaryota</taxon>
        <taxon>Viridiplantae</taxon>
        <taxon>Streptophyta</taxon>
        <taxon>Embryophyta</taxon>
        <taxon>Tracheophyta</taxon>
        <taxon>Spermatophyta</taxon>
        <taxon>Magnoliopsida</taxon>
        <taxon>eudicotyledons</taxon>
        <taxon>Gunneridae</taxon>
        <taxon>Pentapetalae</taxon>
        <taxon>asterids</taxon>
        <taxon>lamiids</taxon>
        <taxon>Solanales</taxon>
        <taxon>Solanaceae</taxon>
        <taxon>Solanoideae</taxon>
        <taxon>Solaneae</taxon>
        <taxon>Solanum</taxon>
    </lineage>
</organism>
<comment type="caution">
    <text evidence="1">The sequence shown here is derived from an EMBL/GenBank/DDBJ whole genome shotgun (WGS) entry which is preliminary data.</text>
</comment>
<dbReference type="Proteomes" id="UP001371456">
    <property type="component" value="Unassembled WGS sequence"/>
</dbReference>
<reference evidence="1 2" key="1">
    <citation type="submission" date="2024-02" db="EMBL/GenBank/DDBJ databases">
        <title>de novo genome assembly of Solanum bulbocastanum strain 11H21.</title>
        <authorList>
            <person name="Hosaka A.J."/>
        </authorList>
    </citation>
    <scope>NUCLEOTIDE SEQUENCE [LARGE SCALE GENOMIC DNA]</scope>
    <source>
        <tissue evidence="1">Young leaves</tissue>
    </source>
</reference>
<keyword evidence="2" id="KW-1185">Reference proteome</keyword>
<sequence length="29" mass="3427">MEPLHRRVNNTSKPCRNSTTRGICLWNEI</sequence>
<dbReference type="AlphaFoldDB" id="A0AAN8YNI1"/>
<evidence type="ECO:0000313" key="2">
    <source>
        <dbReference type="Proteomes" id="UP001371456"/>
    </source>
</evidence>
<evidence type="ECO:0000313" key="1">
    <source>
        <dbReference type="EMBL" id="KAK6798686.1"/>
    </source>
</evidence>
<dbReference type="EMBL" id="JBANQN010000002">
    <property type="protein sequence ID" value="KAK6798686.1"/>
    <property type="molecule type" value="Genomic_DNA"/>
</dbReference>
<gene>
    <name evidence="1" type="ORF">RDI58_006389</name>
</gene>